<keyword evidence="2" id="KW-1133">Transmembrane helix</keyword>
<feature type="transmembrane region" description="Helical" evidence="2">
    <location>
        <begin position="75"/>
        <end position="100"/>
    </location>
</feature>
<reference evidence="3 4" key="1">
    <citation type="submission" date="2019-01" db="EMBL/GenBank/DDBJ databases">
        <title>Draft genome sequence of Dictyobacter sp. Uno17.</title>
        <authorList>
            <person name="Wang C.M."/>
            <person name="Zheng Y."/>
            <person name="Sakai Y."/>
            <person name="Abe K."/>
            <person name="Yokota A."/>
            <person name="Yabe S."/>
        </authorList>
    </citation>
    <scope>NUCLEOTIDE SEQUENCE [LARGE SCALE GENOMIC DNA]</scope>
    <source>
        <strain evidence="3 4">Uno17</strain>
    </source>
</reference>
<evidence type="ECO:0000313" key="4">
    <source>
        <dbReference type="Proteomes" id="UP000322530"/>
    </source>
</evidence>
<keyword evidence="2" id="KW-0472">Membrane</keyword>
<evidence type="ECO:0000256" key="1">
    <source>
        <dbReference type="SAM" id="MobiDB-lite"/>
    </source>
</evidence>
<dbReference type="RefSeq" id="WP_149402132.1">
    <property type="nucleotide sequence ID" value="NZ_BIXY01000038.1"/>
</dbReference>
<dbReference type="EMBL" id="BIXY01000038">
    <property type="protein sequence ID" value="GCF09179.1"/>
    <property type="molecule type" value="Genomic_DNA"/>
</dbReference>
<evidence type="ECO:0000313" key="3">
    <source>
        <dbReference type="EMBL" id="GCF09179.1"/>
    </source>
</evidence>
<dbReference type="OrthoDB" id="9881234at2"/>
<comment type="caution">
    <text evidence="3">The sequence shown here is derived from an EMBL/GenBank/DDBJ whole genome shotgun (WGS) entry which is preliminary data.</text>
</comment>
<dbReference type="Proteomes" id="UP000322530">
    <property type="component" value="Unassembled WGS sequence"/>
</dbReference>
<sequence length="143" mass="15529">MHQRSAGEPGEPWQQGYRDEDIPNVLNDPYTAHTSGQKLQPDEDESFATLLARKLKEELRDELAGGKDPTIGYRVALAIVSICILVPLFLILVFALSLGLGNGGGGIVLGYASVFICITIISINAYFNRVISPKSKSGPQKEK</sequence>
<feature type="region of interest" description="Disordered" evidence="1">
    <location>
        <begin position="1"/>
        <end position="44"/>
    </location>
</feature>
<keyword evidence="2" id="KW-0812">Transmembrane</keyword>
<gene>
    <name evidence="3" type="ORF">KDI_27430</name>
</gene>
<dbReference type="AlphaFoldDB" id="A0A5A5TDV8"/>
<accession>A0A5A5TDV8</accession>
<organism evidence="3 4">
    <name type="scientific">Dictyobacter arantiisoli</name>
    <dbReference type="NCBI Taxonomy" id="2014874"/>
    <lineage>
        <taxon>Bacteria</taxon>
        <taxon>Bacillati</taxon>
        <taxon>Chloroflexota</taxon>
        <taxon>Ktedonobacteria</taxon>
        <taxon>Ktedonobacterales</taxon>
        <taxon>Dictyobacteraceae</taxon>
        <taxon>Dictyobacter</taxon>
    </lineage>
</organism>
<feature type="transmembrane region" description="Helical" evidence="2">
    <location>
        <begin position="106"/>
        <end position="127"/>
    </location>
</feature>
<proteinExistence type="predicted"/>
<keyword evidence="4" id="KW-1185">Reference proteome</keyword>
<name>A0A5A5TDV8_9CHLR</name>
<protein>
    <submittedName>
        <fullName evidence="3">Uncharacterized protein</fullName>
    </submittedName>
</protein>
<evidence type="ECO:0000256" key="2">
    <source>
        <dbReference type="SAM" id="Phobius"/>
    </source>
</evidence>